<dbReference type="InterPro" id="IPR003339">
    <property type="entry name" value="ABC/ECF_trnsptr_transmembrane"/>
</dbReference>
<comment type="subcellular location">
    <subcellularLocation>
        <location evidence="1">Membrane</location>
        <topology evidence="1">Multi-pass membrane protein</topology>
    </subcellularLocation>
</comment>
<name>A0A2T4UE58_9ACTN</name>
<feature type="transmembrane region" description="Helical" evidence="6">
    <location>
        <begin position="260"/>
        <end position="278"/>
    </location>
</feature>
<feature type="compositionally biased region" description="Basic residues" evidence="5">
    <location>
        <begin position="128"/>
        <end position="137"/>
    </location>
</feature>
<dbReference type="AlphaFoldDB" id="A0A2T4UE58"/>
<feature type="compositionally biased region" description="Basic residues" evidence="5">
    <location>
        <begin position="200"/>
        <end position="211"/>
    </location>
</feature>
<dbReference type="GO" id="GO:0005886">
    <property type="term" value="C:plasma membrane"/>
    <property type="evidence" value="ECO:0007669"/>
    <property type="project" value="UniProtKB-ARBA"/>
</dbReference>
<evidence type="ECO:0000256" key="1">
    <source>
        <dbReference type="ARBA" id="ARBA00004141"/>
    </source>
</evidence>
<feature type="region of interest" description="Disordered" evidence="5">
    <location>
        <begin position="1"/>
        <end position="222"/>
    </location>
</feature>
<evidence type="ECO:0008006" key="9">
    <source>
        <dbReference type="Google" id="ProtNLM"/>
    </source>
</evidence>
<feature type="compositionally biased region" description="Low complexity" evidence="5">
    <location>
        <begin position="46"/>
        <end position="59"/>
    </location>
</feature>
<keyword evidence="2 6" id="KW-0812">Transmembrane</keyword>
<comment type="caution">
    <text evidence="7">The sequence shown here is derived from an EMBL/GenBank/DDBJ whole genome shotgun (WGS) entry which is preliminary data.</text>
</comment>
<protein>
    <recommendedName>
        <fullName evidence="9">Energy-coupling factor transporter transmembrane protein EcfT</fullName>
    </recommendedName>
</protein>
<keyword evidence="8" id="KW-1185">Reference proteome</keyword>
<gene>
    <name evidence="7" type="ORF">C7Y72_17795</name>
</gene>
<feature type="compositionally biased region" description="Basic residues" evidence="5">
    <location>
        <begin position="60"/>
        <end position="89"/>
    </location>
</feature>
<feature type="transmembrane region" description="Helical" evidence="6">
    <location>
        <begin position="456"/>
        <end position="478"/>
    </location>
</feature>
<feature type="transmembrane region" description="Helical" evidence="6">
    <location>
        <begin position="328"/>
        <end position="353"/>
    </location>
</feature>
<feature type="compositionally biased region" description="Basic residues" evidence="5">
    <location>
        <begin position="34"/>
        <end position="45"/>
    </location>
</feature>
<keyword evidence="3 6" id="KW-1133">Transmembrane helix</keyword>
<dbReference type="CDD" id="cd16914">
    <property type="entry name" value="EcfT"/>
    <property type="match status" value="1"/>
</dbReference>
<evidence type="ECO:0000256" key="6">
    <source>
        <dbReference type="SAM" id="Phobius"/>
    </source>
</evidence>
<feature type="transmembrane region" description="Helical" evidence="6">
    <location>
        <begin position="285"/>
        <end position="303"/>
    </location>
</feature>
<feature type="compositionally biased region" description="Basic and acidic residues" evidence="5">
    <location>
        <begin position="96"/>
        <end position="118"/>
    </location>
</feature>
<accession>A0A2T4UE58</accession>
<sequence length="517" mass="57218">MVLLRQRRPLAGGRDLLRGQGGRPRLVGPPRLGPHQRRARRRRHLPGAVRARGRGQAPARPRRVRRAREHDLRRRPRPARQPRHRRRQGRPAALARRRDDPRDRRPLRADPGRQDRPPARAGPEGQRRLRATRRRRQVDRGARPARPDDADARPRCRSRRRRARRRRPARLGAHRHRRHRPARRDQRPGPGDARPEVRLRQRRRRPRRRSGAARGPDDRRARHAVTYRRLASPLHATRASAGALFCLVLAAGALLEHPLLLGAVATAVLVSAAGAGVLADLGRTAKYVVPLAIVFGLINPLVVREGLTVFARLGEIPPFGQVDLTVEALLYGVILGARIVVVALAFALFTACVDPDELLKLFRRVSFRSALTATLATRLVPVLARDGRRLELARRSRAVAPDGAGPSRADRVVILRAVASGALDRAVDVAATLEVRGYGATHRARPAHRPWSRHDLAFLAAALVLVLLFAGSAVAGIGRFEAYPLLQAPVGPGELAVASAIVLVSVLPFLDRRGIEP</sequence>
<evidence type="ECO:0000256" key="4">
    <source>
        <dbReference type="ARBA" id="ARBA00023136"/>
    </source>
</evidence>
<evidence type="ECO:0000256" key="2">
    <source>
        <dbReference type="ARBA" id="ARBA00022692"/>
    </source>
</evidence>
<evidence type="ECO:0000256" key="3">
    <source>
        <dbReference type="ARBA" id="ARBA00022989"/>
    </source>
</evidence>
<evidence type="ECO:0000313" key="8">
    <source>
        <dbReference type="Proteomes" id="UP000240739"/>
    </source>
</evidence>
<feature type="compositionally biased region" description="Basic residues" evidence="5">
    <location>
        <begin position="155"/>
        <end position="182"/>
    </location>
</feature>
<reference evidence="7 8" key="1">
    <citation type="submission" date="2018-03" db="EMBL/GenBank/DDBJ databases">
        <title>Aquarubrobacter algicola gen. nov., sp. nov., a novel actinobacterium isolated from shallow eutrophic lake during the end of cyanobacterial harmful algal blooms.</title>
        <authorList>
            <person name="Chun S.J."/>
        </authorList>
    </citation>
    <scope>NUCLEOTIDE SEQUENCE [LARGE SCALE GENOMIC DNA]</scope>
    <source>
        <strain evidence="7 8">Seoho-28</strain>
    </source>
</reference>
<evidence type="ECO:0000256" key="5">
    <source>
        <dbReference type="SAM" id="MobiDB-lite"/>
    </source>
</evidence>
<feature type="compositionally biased region" description="Basic and acidic residues" evidence="5">
    <location>
        <begin position="138"/>
        <end position="154"/>
    </location>
</feature>
<organism evidence="7 8">
    <name type="scientific">Paraconexibacter algicola</name>
    <dbReference type="NCBI Taxonomy" id="2133960"/>
    <lineage>
        <taxon>Bacteria</taxon>
        <taxon>Bacillati</taxon>
        <taxon>Actinomycetota</taxon>
        <taxon>Thermoleophilia</taxon>
        <taxon>Solirubrobacterales</taxon>
        <taxon>Paraconexibacteraceae</taxon>
        <taxon>Paraconexibacter</taxon>
    </lineage>
</organism>
<dbReference type="Pfam" id="PF02361">
    <property type="entry name" value="CbiQ"/>
    <property type="match status" value="1"/>
</dbReference>
<evidence type="ECO:0000313" key="7">
    <source>
        <dbReference type="EMBL" id="PTL55798.1"/>
    </source>
</evidence>
<dbReference type="EMBL" id="PYYB01000003">
    <property type="protein sequence ID" value="PTL55798.1"/>
    <property type="molecule type" value="Genomic_DNA"/>
</dbReference>
<proteinExistence type="predicted"/>
<keyword evidence="4 6" id="KW-0472">Membrane</keyword>
<dbReference type="Proteomes" id="UP000240739">
    <property type="component" value="Unassembled WGS sequence"/>
</dbReference>
<feature type="compositionally biased region" description="Basic and acidic residues" evidence="5">
    <location>
        <begin position="183"/>
        <end position="199"/>
    </location>
</feature>
<feature type="transmembrane region" description="Helical" evidence="6">
    <location>
        <begin position="490"/>
        <end position="510"/>
    </location>
</feature>